<evidence type="ECO:0000313" key="3">
    <source>
        <dbReference type="Proteomes" id="UP001337655"/>
    </source>
</evidence>
<dbReference type="InterPro" id="IPR012386">
    <property type="entry name" value="Cyclic-nucl_3Pdiesterase"/>
</dbReference>
<keyword evidence="1" id="KW-0812">Transmembrane</keyword>
<sequence>MPMSLWLIPHSGNPFTKAFQELISDTIPRNFSQKSHIVSPHVELTSDIDLEKAASGKSPQEWLDGLQLPDFKAEFNEVVVTLDEVEADDAVERKMSISVKEDGNLQGLAAVCRRDGTSASEEEAQAWAKKEFKPYFGLLHADVPTDEVKKKIPLVEMKIGFAIGDIFACCGGTLCMGGYLVLVDMSKPVDEWETVAKRETPWVMWRATHNLI</sequence>
<feature type="transmembrane region" description="Helical" evidence="1">
    <location>
        <begin position="159"/>
        <end position="182"/>
    </location>
</feature>
<dbReference type="Gene3D" id="3.90.1140.10">
    <property type="entry name" value="Cyclic phosphodiesterase"/>
    <property type="match status" value="1"/>
</dbReference>
<comment type="caution">
    <text evidence="2">The sequence shown here is derived from an EMBL/GenBank/DDBJ whole genome shotgun (WGS) entry which is preliminary data.</text>
</comment>
<name>A0AAV9P717_9PEZI</name>
<evidence type="ECO:0000313" key="2">
    <source>
        <dbReference type="EMBL" id="KAK5168399.1"/>
    </source>
</evidence>
<keyword evidence="3" id="KW-1185">Reference proteome</keyword>
<dbReference type="Pfam" id="PF07823">
    <property type="entry name" value="CPDase"/>
    <property type="match status" value="1"/>
</dbReference>
<evidence type="ECO:0008006" key="4">
    <source>
        <dbReference type="Google" id="ProtNLM"/>
    </source>
</evidence>
<evidence type="ECO:0000256" key="1">
    <source>
        <dbReference type="SAM" id="Phobius"/>
    </source>
</evidence>
<dbReference type="AlphaFoldDB" id="A0AAV9P717"/>
<protein>
    <recommendedName>
        <fullName evidence="4">2',3'-cyclic-nucleotide 3'-phosphodiesterase</fullName>
    </recommendedName>
</protein>
<keyword evidence="1" id="KW-0472">Membrane</keyword>
<dbReference type="GO" id="GO:0004112">
    <property type="term" value="F:cyclic-nucleotide phosphodiesterase activity"/>
    <property type="evidence" value="ECO:0007669"/>
    <property type="project" value="InterPro"/>
</dbReference>
<gene>
    <name evidence="2" type="ORF">LTR77_006969</name>
</gene>
<dbReference type="SUPFAM" id="SSF55144">
    <property type="entry name" value="LigT-like"/>
    <property type="match status" value="1"/>
</dbReference>
<proteinExistence type="predicted"/>
<dbReference type="GeneID" id="89928307"/>
<accession>A0AAV9P717</accession>
<dbReference type="InterPro" id="IPR009097">
    <property type="entry name" value="Cyclic_Pdiesterase"/>
</dbReference>
<reference evidence="2 3" key="1">
    <citation type="submission" date="2023-08" db="EMBL/GenBank/DDBJ databases">
        <title>Black Yeasts Isolated from many extreme environments.</title>
        <authorList>
            <person name="Coleine C."/>
            <person name="Stajich J.E."/>
            <person name="Selbmann L."/>
        </authorList>
    </citation>
    <scope>NUCLEOTIDE SEQUENCE [LARGE SCALE GENOMIC DNA]</scope>
    <source>
        <strain evidence="2 3">CCFEE 5935</strain>
    </source>
</reference>
<dbReference type="Proteomes" id="UP001337655">
    <property type="component" value="Unassembled WGS sequence"/>
</dbReference>
<keyword evidence="1" id="KW-1133">Transmembrane helix</keyword>
<dbReference type="RefSeq" id="XP_064658009.1">
    <property type="nucleotide sequence ID" value="XM_064804208.1"/>
</dbReference>
<organism evidence="2 3">
    <name type="scientific">Saxophila tyrrhenica</name>
    <dbReference type="NCBI Taxonomy" id="1690608"/>
    <lineage>
        <taxon>Eukaryota</taxon>
        <taxon>Fungi</taxon>
        <taxon>Dikarya</taxon>
        <taxon>Ascomycota</taxon>
        <taxon>Pezizomycotina</taxon>
        <taxon>Dothideomycetes</taxon>
        <taxon>Dothideomycetidae</taxon>
        <taxon>Mycosphaerellales</taxon>
        <taxon>Extremaceae</taxon>
        <taxon>Saxophila</taxon>
    </lineage>
</organism>
<dbReference type="EMBL" id="JAVRRT010000010">
    <property type="protein sequence ID" value="KAK5168399.1"/>
    <property type="molecule type" value="Genomic_DNA"/>
</dbReference>